<dbReference type="SUPFAM" id="SSF52799">
    <property type="entry name" value="(Phosphotyrosine protein) phosphatases II"/>
    <property type="match status" value="1"/>
</dbReference>
<proteinExistence type="predicted"/>
<keyword evidence="4" id="KW-1185">Reference proteome</keyword>
<dbReference type="GO" id="GO:0005737">
    <property type="term" value="C:cytoplasm"/>
    <property type="evidence" value="ECO:0007669"/>
    <property type="project" value="TreeGrafter"/>
</dbReference>
<dbReference type="Pfam" id="PF17184">
    <property type="entry name" value="Rit1_C"/>
    <property type="match status" value="1"/>
</dbReference>
<feature type="domain" description="Rit1 DUSP-like" evidence="1">
    <location>
        <begin position="358"/>
        <end position="465"/>
    </location>
</feature>
<dbReference type="InterPro" id="IPR033449">
    <property type="entry name" value="Rit1_N"/>
</dbReference>
<dbReference type="GO" id="GO:0043399">
    <property type="term" value="F:tRNA adenosine(64)-2'-O-ribosylphosphate transferase activity"/>
    <property type="evidence" value="ECO:0007669"/>
    <property type="project" value="InterPro"/>
</dbReference>
<dbReference type="InterPro" id="IPR033421">
    <property type="entry name" value="Rit1_DUSP-like"/>
</dbReference>
<feature type="domain" description="Rit1 N-terminal" evidence="2">
    <location>
        <begin position="14"/>
        <end position="287"/>
    </location>
</feature>
<gene>
    <name evidence="3" type="ORF">CONCODRAFT_49625</name>
</gene>
<accession>A0A137P658</accession>
<dbReference type="PIRSF" id="PIRSF007747">
    <property type="entry name" value="Ribosyl_Ptfrase"/>
    <property type="match status" value="1"/>
</dbReference>
<evidence type="ECO:0000259" key="1">
    <source>
        <dbReference type="Pfam" id="PF04179"/>
    </source>
</evidence>
<sequence>MSLDTQFNKQFRDIKKNKRSLFNRLNSIYYDSKFVDYIISNYPEFGIIANLRCGSWYINPRKRIVNECYFKSTDGHFGKWDFSLIRTNFHLLNLIKDYKGLMIFDSTQKGKQFSDAQSKTIPIWCCVLNRSIQKYFMDRDIDHLSKDWDLRFHSVPSIISKEEANYIELKLNELVQKVMRIDLSSIASLITKPLRPIWISPQTTFLEDYIPTFQSDKFYPILCISTSELIDKKVSNSISSNFDYVQGAGDDEETWCLGLTHKLFWHHLDLILNKEEFELDEFVKDLVLNSNPEDFECLNSELSTQFDFIGNTNIAIGSRQSGKPPTCWSNFDLIINCCNLEYSEMATSLPSEELSKRYLFLNIPEGKKGQHVFFESIPKMLEFVTEPLAVGKKVLFHCAQGVDRSVGMALIVISNYLTKEMNLNLANLNANLNKTSINNNLNFIMRYRIKANPSGHTLRRINEYLIKY</sequence>
<dbReference type="Pfam" id="PF04179">
    <property type="entry name" value="Init_tRNA_PT"/>
    <property type="match status" value="1"/>
</dbReference>
<dbReference type="OrthoDB" id="45256at2759"/>
<dbReference type="InterPro" id="IPR007306">
    <property type="entry name" value="Rit1"/>
</dbReference>
<evidence type="ECO:0000313" key="3">
    <source>
        <dbReference type="EMBL" id="KXN70498.1"/>
    </source>
</evidence>
<keyword evidence="3" id="KW-0808">Transferase</keyword>
<dbReference type="AlphaFoldDB" id="A0A137P658"/>
<reference evidence="3 4" key="1">
    <citation type="journal article" date="2015" name="Genome Biol. Evol.">
        <title>Phylogenomic analyses indicate that early fungi evolved digesting cell walls of algal ancestors of land plants.</title>
        <authorList>
            <person name="Chang Y."/>
            <person name="Wang S."/>
            <person name="Sekimoto S."/>
            <person name="Aerts A.L."/>
            <person name="Choi C."/>
            <person name="Clum A."/>
            <person name="LaButti K.M."/>
            <person name="Lindquist E.A."/>
            <person name="Yee Ngan C."/>
            <person name="Ohm R.A."/>
            <person name="Salamov A.A."/>
            <person name="Grigoriev I.V."/>
            <person name="Spatafora J.W."/>
            <person name="Berbee M.L."/>
        </authorList>
    </citation>
    <scope>NUCLEOTIDE SEQUENCE [LARGE SCALE GENOMIC DNA]</scope>
    <source>
        <strain evidence="3 4">NRRL 28638</strain>
    </source>
</reference>
<protein>
    <submittedName>
        <fullName evidence="3">Initiator tRNA phosphoribosyl transferase</fullName>
    </submittedName>
</protein>
<dbReference type="Gene3D" id="3.90.190.10">
    <property type="entry name" value="Protein tyrosine phosphatase superfamily"/>
    <property type="match status" value="1"/>
</dbReference>
<dbReference type="Proteomes" id="UP000070444">
    <property type="component" value="Unassembled WGS sequence"/>
</dbReference>
<dbReference type="EMBL" id="KQ964500">
    <property type="protein sequence ID" value="KXN70498.1"/>
    <property type="molecule type" value="Genomic_DNA"/>
</dbReference>
<evidence type="ECO:0000313" key="4">
    <source>
        <dbReference type="Proteomes" id="UP000070444"/>
    </source>
</evidence>
<dbReference type="PANTHER" id="PTHR31811:SF0">
    <property type="entry name" value="TRNA A64-2'-O-RIBOSYLPHOSPHATE TRANSFERASE"/>
    <property type="match status" value="1"/>
</dbReference>
<dbReference type="PANTHER" id="PTHR31811">
    <property type="entry name" value="TRNA A64-2'-O-RIBOSYLPHOSPHATE TRANSFERASE"/>
    <property type="match status" value="1"/>
</dbReference>
<name>A0A137P658_CONC2</name>
<organism evidence="3 4">
    <name type="scientific">Conidiobolus coronatus (strain ATCC 28846 / CBS 209.66 / NRRL 28638)</name>
    <name type="common">Delacroixia coronata</name>
    <dbReference type="NCBI Taxonomy" id="796925"/>
    <lineage>
        <taxon>Eukaryota</taxon>
        <taxon>Fungi</taxon>
        <taxon>Fungi incertae sedis</taxon>
        <taxon>Zoopagomycota</taxon>
        <taxon>Entomophthoromycotina</taxon>
        <taxon>Entomophthoromycetes</taxon>
        <taxon>Entomophthorales</taxon>
        <taxon>Ancylistaceae</taxon>
        <taxon>Conidiobolus</taxon>
    </lineage>
</organism>
<feature type="non-terminal residue" evidence="3">
    <location>
        <position position="1"/>
    </location>
</feature>
<dbReference type="InterPro" id="IPR029021">
    <property type="entry name" value="Prot-tyrosine_phosphatase-like"/>
</dbReference>
<evidence type="ECO:0000259" key="2">
    <source>
        <dbReference type="Pfam" id="PF17184"/>
    </source>
</evidence>
<dbReference type="GO" id="GO:0019988">
    <property type="term" value="P:charged-tRNA amino acid modification"/>
    <property type="evidence" value="ECO:0007669"/>
    <property type="project" value="InterPro"/>
</dbReference>
<dbReference type="OMA" id="SHIEGWI"/>